<evidence type="ECO:0000256" key="2">
    <source>
        <dbReference type="ARBA" id="ARBA00022475"/>
    </source>
</evidence>
<evidence type="ECO:0000256" key="9">
    <source>
        <dbReference type="ARBA" id="ARBA00061532"/>
    </source>
</evidence>
<keyword evidence="4 10" id="KW-0133">Cell shape</keyword>
<evidence type="ECO:0000256" key="6">
    <source>
        <dbReference type="ARBA" id="ARBA00022989"/>
    </source>
</evidence>
<keyword evidence="7 10" id="KW-0472">Membrane</keyword>
<comment type="pathway">
    <text evidence="10">Cell wall biogenesis; peptidoglycan biosynthesis.</text>
</comment>
<feature type="transmembrane region" description="Helical" evidence="10">
    <location>
        <begin position="320"/>
        <end position="344"/>
    </location>
</feature>
<feature type="transmembrane region" description="Helical" evidence="10">
    <location>
        <begin position="236"/>
        <end position="256"/>
    </location>
</feature>
<keyword evidence="2 10" id="KW-1003">Cell membrane</keyword>
<dbReference type="GO" id="GO:0071555">
    <property type="term" value="P:cell wall organization"/>
    <property type="evidence" value="ECO:0007669"/>
    <property type="project" value="UniProtKB-UniRule"/>
</dbReference>
<keyword evidence="6 10" id="KW-1133">Transmembrane helix</keyword>
<dbReference type="GO" id="GO:0034204">
    <property type="term" value="P:lipid translocation"/>
    <property type="evidence" value="ECO:0007669"/>
    <property type="project" value="TreeGrafter"/>
</dbReference>
<dbReference type="PRINTS" id="PR01806">
    <property type="entry name" value="VIRFACTRMVIN"/>
</dbReference>
<dbReference type="GO" id="GO:0005886">
    <property type="term" value="C:plasma membrane"/>
    <property type="evidence" value="ECO:0007669"/>
    <property type="project" value="UniProtKB-SubCell"/>
</dbReference>
<feature type="transmembrane region" description="Helical" evidence="10">
    <location>
        <begin position="7"/>
        <end position="25"/>
    </location>
</feature>
<dbReference type="InterPro" id="IPR004268">
    <property type="entry name" value="MurJ"/>
</dbReference>
<feature type="transmembrane region" description="Helical" evidence="10">
    <location>
        <begin position="135"/>
        <end position="153"/>
    </location>
</feature>
<feature type="transmembrane region" description="Helical" evidence="10">
    <location>
        <begin position="196"/>
        <end position="215"/>
    </location>
</feature>
<evidence type="ECO:0000256" key="10">
    <source>
        <dbReference type="HAMAP-Rule" id="MF_02078"/>
    </source>
</evidence>
<dbReference type="AlphaFoldDB" id="A0A0W1A1T2"/>
<keyword evidence="5 10" id="KW-0573">Peptidoglycan synthesis</keyword>
<evidence type="ECO:0000256" key="8">
    <source>
        <dbReference type="ARBA" id="ARBA00060041"/>
    </source>
</evidence>
<dbReference type="Proteomes" id="UP000054729">
    <property type="component" value="Unassembled WGS sequence"/>
</dbReference>
<dbReference type="PANTHER" id="PTHR47019">
    <property type="entry name" value="LIPID II FLIPPASE MURJ"/>
    <property type="match status" value="1"/>
</dbReference>
<evidence type="ECO:0000256" key="7">
    <source>
        <dbReference type="ARBA" id="ARBA00023136"/>
    </source>
</evidence>
<feature type="transmembrane region" description="Helical" evidence="10">
    <location>
        <begin position="160"/>
        <end position="184"/>
    </location>
</feature>
<dbReference type="GO" id="GO:0015648">
    <property type="term" value="F:lipid-linked peptidoglycan transporter activity"/>
    <property type="evidence" value="ECO:0007669"/>
    <property type="project" value="UniProtKB-UniRule"/>
</dbReference>
<keyword evidence="13" id="KW-1185">Reference proteome</keyword>
<dbReference type="PIRSF" id="PIRSF002869">
    <property type="entry name" value="MviN"/>
    <property type="match status" value="1"/>
</dbReference>
<dbReference type="GO" id="GO:0008360">
    <property type="term" value="P:regulation of cell shape"/>
    <property type="evidence" value="ECO:0007669"/>
    <property type="project" value="UniProtKB-UniRule"/>
</dbReference>
<dbReference type="EMBL" id="LNZB01000060">
    <property type="protein sequence ID" value="KTD75290.1"/>
    <property type="molecule type" value="Genomic_DNA"/>
</dbReference>
<evidence type="ECO:0000256" key="5">
    <source>
        <dbReference type="ARBA" id="ARBA00022984"/>
    </source>
</evidence>
<comment type="function">
    <text evidence="8 10 11">Involved in peptidoglycan biosynthesis. Transports lipid-linked peptidoglycan precursors from the inner to the outer leaflet of the cytoplasmic membrane.</text>
</comment>
<evidence type="ECO:0000313" key="13">
    <source>
        <dbReference type="Proteomes" id="UP000054729"/>
    </source>
</evidence>
<evidence type="ECO:0000313" key="12">
    <source>
        <dbReference type="EMBL" id="KTD75290.1"/>
    </source>
</evidence>
<dbReference type="GO" id="GO:0009252">
    <property type="term" value="P:peptidoglycan biosynthetic process"/>
    <property type="evidence" value="ECO:0007669"/>
    <property type="project" value="UniProtKB-UniRule"/>
</dbReference>
<proteinExistence type="inferred from homology"/>
<comment type="similarity">
    <text evidence="9 10 11">Belongs to the MurJ/MviN family.</text>
</comment>
<evidence type="ECO:0000256" key="1">
    <source>
        <dbReference type="ARBA" id="ARBA00004651"/>
    </source>
</evidence>
<feature type="transmembrane region" description="Helical" evidence="10">
    <location>
        <begin position="92"/>
        <end position="115"/>
    </location>
</feature>
<comment type="subcellular location">
    <subcellularLocation>
        <location evidence="10">Cell inner membrane</location>
        <topology evidence="10">Multi-pass membrane protein</topology>
    </subcellularLocation>
    <subcellularLocation>
        <location evidence="1">Cell membrane</location>
        <topology evidence="1">Multi-pass membrane protein</topology>
    </subcellularLocation>
</comment>
<sequence>MQNSSKLNVKASGIIALAVMFSRLLGLAREVLFNMLFGTAYMGLFLIAFRAPNLLRDLFAEGALSISFVTIFSKRIENEGDASAWRLAAKMLTLVTCFMSALSLVGVLCAKYIVFALAPGFSSQDLGITIFLTQIMYPFILLVSLAAVVMGILNSKNVFGVPALASSFFNIGSIAGGVLCGWLIDPDFGERALIGLAIGTLVGGLLQLIVQCPSLRKVGFQFKPDFRWRDEGIRNVLILTLPAIIAASAVQINVLINSGFASYVGKEAVTWLNSAFRLMQFPLGALGVAIATITLPVIARIAATSNKSQFSQTLGDAINLAVFLTLPAAVGLWMFADPIIHLIYEHGKFHSIDTQQTAYALKLYSLGLVAYAGIKIVSPAFYAIDKKWTPMAVSFCSIGLNLLLNYLFIFKLSMGHGGLALSTSISATLNFLILYLLMHRINAMQITYFISILLRCALASIALGCVCWTMVLKFNAFLIHSSLIVSGVAILLSILIAAMVYLFSCMLLKVAVAKKLFVSLQDKLAPTLRRHNDQMGG</sequence>
<dbReference type="InterPro" id="IPR051050">
    <property type="entry name" value="Lipid_II_flippase_MurJ/MviN"/>
</dbReference>
<dbReference type="OrthoDB" id="9804143at2"/>
<comment type="caution">
    <text evidence="12">The sequence shown here is derived from an EMBL/GenBank/DDBJ whole genome shotgun (WGS) entry which is preliminary data.</text>
</comment>
<keyword evidence="10" id="KW-0997">Cell inner membrane</keyword>
<evidence type="ECO:0000256" key="4">
    <source>
        <dbReference type="ARBA" id="ARBA00022960"/>
    </source>
</evidence>
<dbReference type="PANTHER" id="PTHR47019:SF1">
    <property type="entry name" value="LIPID II FLIPPASE MURJ"/>
    <property type="match status" value="1"/>
</dbReference>
<gene>
    <name evidence="10" type="primary">murJ</name>
    <name evidence="12" type="ORF">Lwal_3331</name>
</gene>
<feature type="transmembrane region" description="Helical" evidence="10">
    <location>
        <begin position="276"/>
        <end position="299"/>
    </location>
</feature>
<dbReference type="STRING" id="66969.Lwal_3331"/>
<protein>
    <recommendedName>
        <fullName evidence="10">Probable lipid II flippase MurJ</fullName>
    </recommendedName>
</protein>
<dbReference type="HAMAP" id="MF_02078">
    <property type="entry name" value="MurJ_MviN"/>
    <property type="match status" value="1"/>
</dbReference>
<dbReference type="RefSeq" id="WP_058481898.1">
    <property type="nucleotide sequence ID" value="NZ_CAAAIQ010000014.1"/>
</dbReference>
<feature type="transmembrane region" description="Helical" evidence="10">
    <location>
        <begin position="449"/>
        <end position="471"/>
    </location>
</feature>
<dbReference type="Pfam" id="PF03023">
    <property type="entry name" value="MurJ"/>
    <property type="match status" value="1"/>
</dbReference>
<keyword evidence="3 10" id="KW-0812">Transmembrane</keyword>
<feature type="transmembrane region" description="Helical" evidence="10">
    <location>
        <begin position="31"/>
        <end position="49"/>
    </location>
</feature>
<reference evidence="12 13" key="1">
    <citation type="submission" date="2015-11" db="EMBL/GenBank/DDBJ databases">
        <title>Genomic analysis of 38 Legionella species identifies large and diverse effector repertoires.</title>
        <authorList>
            <person name="Burstein D."/>
            <person name="Amaro F."/>
            <person name="Zusman T."/>
            <person name="Lifshitz Z."/>
            <person name="Cohen O."/>
            <person name="Gilbert J.A."/>
            <person name="Pupko T."/>
            <person name="Shuman H.A."/>
            <person name="Segal G."/>
        </authorList>
    </citation>
    <scope>NUCLEOTIDE SEQUENCE [LARGE SCALE GENOMIC DNA]</scope>
    <source>
        <strain evidence="12 13">ATCC 51914</strain>
    </source>
</reference>
<dbReference type="NCBIfam" id="TIGR01695">
    <property type="entry name" value="murJ_mviN"/>
    <property type="match status" value="1"/>
</dbReference>
<name>A0A0W1A1T2_9GAMM</name>
<keyword evidence="10 11" id="KW-0961">Cell wall biogenesis/degradation</keyword>
<feature type="transmembrane region" description="Helical" evidence="10">
    <location>
        <begin position="483"/>
        <end position="508"/>
    </location>
</feature>
<evidence type="ECO:0000256" key="3">
    <source>
        <dbReference type="ARBA" id="ARBA00022692"/>
    </source>
</evidence>
<feature type="transmembrane region" description="Helical" evidence="10">
    <location>
        <begin position="416"/>
        <end position="437"/>
    </location>
</feature>
<feature type="transmembrane region" description="Helical" evidence="10">
    <location>
        <begin position="364"/>
        <end position="384"/>
    </location>
</feature>
<organism evidence="12 13">
    <name type="scientific">Legionella waltersii</name>
    <dbReference type="NCBI Taxonomy" id="66969"/>
    <lineage>
        <taxon>Bacteria</taxon>
        <taxon>Pseudomonadati</taxon>
        <taxon>Pseudomonadota</taxon>
        <taxon>Gammaproteobacteria</taxon>
        <taxon>Legionellales</taxon>
        <taxon>Legionellaceae</taxon>
        <taxon>Legionella</taxon>
    </lineage>
</organism>
<dbReference type="CDD" id="cd13123">
    <property type="entry name" value="MATE_MurJ_like"/>
    <property type="match status" value="1"/>
</dbReference>
<dbReference type="PATRIC" id="fig|66969.6.peg.3630"/>
<feature type="transmembrane region" description="Helical" evidence="10">
    <location>
        <begin position="391"/>
        <end position="410"/>
    </location>
</feature>
<dbReference type="UniPathway" id="UPA00219"/>
<evidence type="ECO:0000256" key="11">
    <source>
        <dbReference type="PIRNR" id="PIRNR002869"/>
    </source>
</evidence>
<keyword evidence="10 11" id="KW-0813">Transport</keyword>
<accession>A0A0W1A1T2</accession>